<dbReference type="PANTHER" id="PTHR48105">
    <property type="entry name" value="THIOREDOXIN REDUCTASE 1-RELATED-RELATED"/>
    <property type="match status" value="1"/>
</dbReference>
<name>U7DA58_9BACT</name>
<dbReference type="InterPro" id="IPR036188">
    <property type="entry name" value="FAD/NAD-bd_sf"/>
</dbReference>
<evidence type="ECO:0000313" key="6">
    <source>
        <dbReference type="Proteomes" id="UP000017148"/>
    </source>
</evidence>
<feature type="domain" description="FAD/NAD(P)-binding" evidence="4">
    <location>
        <begin position="8"/>
        <end position="301"/>
    </location>
</feature>
<dbReference type="SUPFAM" id="SSF51905">
    <property type="entry name" value="FAD/NAD(P)-binding domain"/>
    <property type="match status" value="1"/>
</dbReference>
<reference evidence="5 6" key="1">
    <citation type="journal article" date="2013" name="Environ. Microbiol.">
        <title>Genome analysis of Chitinivibrio alkaliphilus gen. nov., sp. nov., a novel extremely haloalkaliphilic anaerobic chitinolytic bacterium from the candidate phylum Termite Group 3.</title>
        <authorList>
            <person name="Sorokin D.Y."/>
            <person name="Gumerov V.M."/>
            <person name="Rakitin A.L."/>
            <person name="Beletsky A.V."/>
            <person name="Damste J.S."/>
            <person name="Muyzer G."/>
            <person name="Mardanov A.V."/>
            <person name="Ravin N.V."/>
        </authorList>
    </citation>
    <scope>NUCLEOTIDE SEQUENCE [LARGE SCALE GENOMIC DNA]</scope>
    <source>
        <strain evidence="5 6">ACht1</strain>
    </source>
</reference>
<accession>U7DA58</accession>
<organism evidence="5 6">
    <name type="scientific">Chitinivibrio alkaliphilus ACht1</name>
    <dbReference type="NCBI Taxonomy" id="1313304"/>
    <lineage>
        <taxon>Bacteria</taxon>
        <taxon>Pseudomonadati</taxon>
        <taxon>Fibrobacterota</taxon>
        <taxon>Chitinivibrionia</taxon>
        <taxon>Chitinivibrionales</taxon>
        <taxon>Chitinivibrionaceae</taxon>
        <taxon>Chitinivibrio</taxon>
    </lineage>
</organism>
<dbReference type="EC" id="1.8.1.9" evidence="3"/>
<dbReference type="PRINTS" id="PR00469">
    <property type="entry name" value="PNDRDTASEII"/>
</dbReference>
<dbReference type="OrthoDB" id="9806179at2"/>
<keyword evidence="3" id="KW-0676">Redox-active center</keyword>
<evidence type="ECO:0000256" key="2">
    <source>
        <dbReference type="ARBA" id="ARBA00023002"/>
    </source>
</evidence>
<dbReference type="GO" id="GO:0019430">
    <property type="term" value="P:removal of superoxide radicals"/>
    <property type="evidence" value="ECO:0007669"/>
    <property type="project" value="UniProtKB-UniRule"/>
</dbReference>
<dbReference type="Pfam" id="PF07992">
    <property type="entry name" value="Pyr_redox_2"/>
    <property type="match status" value="1"/>
</dbReference>
<comment type="similarity">
    <text evidence="3">Belongs to the class-II pyridine nucleotide-disulfide oxidoreductase family.</text>
</comment>
<proteinExistence type="inferred from homology"/>
<evidence type="ECO:0000256" key="1">
    <source>
        <dbReference type="ARBA" id="ARBA00022630"/>
    </source>
</evidence>
<comment type="cofactor">
    <cofactor evidence="3">
        <name>FAD</name>
        <dbReference type="ChEBI" id="CHEBI:57692"/>
    </cofactor>
</comment>
<gene>
    <name evidence="5" type="ORF">CALK_0988</name>
</gene>
<dbReference type="RefSeq" id="WP_022636482.1">
    <property type="nucleotide sequence ID" value="NZ_ASJR01000007.1"/>
</dbReference>
<dbReference type="InterPro" id="IPR023753">
    <property type="entry name" value="FAD/NAD-binding_dom"/>
</dbReference>
<comment type="subunit">
    <text evidence="3">Homodimer.</text>
</comment>
<sequence>MTTKEEELIIIGSGPAGLTAAIYAARANLSPLLFEGFMSGGMPGGQLMETNDVENFPGYPEPVQGPALMGDLKKQAERAGTRFIMEDIEKIEKENDHFILTSMNEDVYRAKAVIIATGAKARRLPLASEKTFWGKGISACAICDGALPMFRDQPIAVVGGGEAAIEEATYLTQFAQKVYIIHRRDAFRATAVMTERALSNEKIEVLWNSVVDEFLGGDTLEKIVLKNTQNGERSTLHVKGCFEAIGHIPNTKLVEDLLATDDQGYIQTYPDSTKTEVSGLFAAGDVQDKKYKQAITSAGSGCMAALDAEKYITETFGR</sequence>
<keyword evidence="2 3" id="KW-0560">Oxidoreductase</keyword>
<dbReference type="NCBIfam" id="TIGR01292">
    <property type="entry name" value="TRX_reduct"/>
    <property type="match status" value="1"/>
</dbReference>
<dbReference type="PATRIC" id="fig|1313304.3.peg.944"/>
<dbReference type="Gene3D" id="3.50.50.60">
    <property type="entry name" value="FAD/NAD(P)-binding domain"/>
    <property type="match status" value="2"/>
</dbReference>
<dbReference type="PRINTS" id="PR00368">
    <property type="entry name" value="FADPNR"/>
</dbReference>
<comment type="catalytic activity">
    <reaction evidence="3">
        <text>[thioredoxin]-dithiol + NADP(+) = [thioredoxin]-disulfide + NADPH + H(+)</text>
        <dbReference type="Rhea" id="RHEA:20345"/>
        <dbReference type="Rhea" id="RHEA-COMP:10698"/>
        <dbReference type="Rhea" id="RHEA-COMP:10700"/>
        <dbReference type="ChEBI" id="CHEBI:15378"/>
        <dbReference type="ChEBI" id="CHEBI:29950"/>
        <dbReference type="ChEBI" id="CHEBI:50058"/>
        <dbReference type="ChEBI" id="CHEBI:57783"/>
        <dbReference type="ChEBI" id="CHEBI:58349"/>
        <dbReference type="EC" id="1.8.1.9"/>
    </reaction>
</comment>
<dbReference type="InterPro" id="IPR050097">
    <property type="entry name" value="Ferredoxin-NADP_redctase_2"/>
</dbReference>
<dbReference type="Proteomes" id="UP000017148">
    <property type="component" value="Unassembled WGS sequence"/>
</dbReference>
<keyword evidence="6" id="KW-1185">Reference proteome</keyword>
<dbReference type="AlphaFoldDB" id="U7DA58"/>
<evidence type="ECO:0000259" key="4">
    <source>
        <dbReference type="Pfam" id="PF07992"/>
    </source>
</evidence>
<dbReference type="InterPro" id="IPR005982">
    <property type="entry name" value="Thioredox_Rdtase"/>
</dbReference>
<dbReference type="GO" id="GO:0004791">
    <property type="term" value="F:thioredoxin-disulfide reductase (NADPH) activity"/>
    <property type="evidence" value="ECO:0007669"/>
    <property type="project" value="UniProtKB-UniRule"/>
</dbReference>
<evidence type="ECO:0000313" key="5">
    <source>
        <dbReference type="EMBL" id="ERP32007.1"/>
    </source>
</evidence>
<dbReference type="EMBL" id="ASJR01000007">
    <property type="protein sequence ID" value="ERP32007.1"/>
    <property type="molecule type" value="Genomic_DNA"/>
</dbReference>
<evidence type="ECO:0000256" key="3">
    <source>
        <dbReference type="RuleBase" id="RU003880"/>
    </source>
</evidence>
<dbReference type="GO" id="GO:0005737">
    <property type="term" value="C:cytoplasm"/>
    <property type="evidence" value="ECO:0007669"/>
    <property type="project" value="InterPro"/>
</dbReference>
<keyword evidence="3" id="KW-0274">FAD</keyword>
<keyword evidence="1 3" id="KW-0285">Flavoprotein</keyword>
<dbReference type="STRING" id="1313304.CALK_0988"/>
<comment type="caution">
    <text evidence="5">The sequence shown here is derived from an EMBL/GenBank/DDBJ whole genome shotgun (WGS) entry which is preliminary data.</text>
</comment>
<dbReference type="eggNOG" id="COG0492">
    <property type="taxonomic scope" value="Bacteria"/>
</dbReference>
<protein>
    <recommendedName>
        <fullName evidence="3">Thioredoxin reductase</fullName>
        <ecNumber evidence="3">1.8.1.9</ecNumber>
    </recommendedName>
</protein>